<feature type="non-terminal residue" evidence="4">
    <location>
        <position position="1"/>
    </location>
</feature>
<gene>
    <name evidence="4" type="ORF">C0184_08710</name>
</gene>
<dbReference type="InterPro" id="IPR016208">
    <property type="entry name" value="Ald_Oxase/xanthine_DH-like"/>
</dbReference>
<proteinExistence type="predicted"/>
<dbReference type="AlphaFoldDB" id="A0A2J6X422"/>
<dbReference type="InterPro" id="IPR046867">
    <property type="entry name" value="AldOxase/xan_DH_MoCoBD2"/>
</dbReference>
<dbReference type="InterPro" id="IPR037165">
    <property type="entry name" value="AldOxase/xan_DH_Mopterin-bd_sf"/>
</dbReference>
<comment type="caution">
    <text evidence="4">The sequence shown here is derived from an EMBL/GenBank/DDBJ whole genome shotgun (WGS) entry which is preliminary data.</text>
</comment>
<dbReference type="PANTHER" id="PTHR11908:SF132">
    <property type="entry name" value="ALDEHYDE OXIDASE 1-RELATED"/>
    <property type="match status" value="1"/>
</dbReference>
<dbReference type="InterPro" id="IPR008274">
    <property type="entry name" value="AldOxase/xan_DH_MoCoBD1"/>
</dbReference>
<sequence length="513" mass="55242">KIGIYPEEALLAALARQLNVPLRWVEHRLEHVQATTHGRGQVCDVEAAVTADGEVTALRMQIVADLGAYPLAPGLPDLTTAMAIGVYKIPTVDLEAICVYTNTTPVAAYRGAGRPEAAYYIERLMDLVAAELGLDPAEGRRRNFIPPDAFPYKTPTGLTYDSGEYDRALTKALTLSRYEQLRAEQAARRATGDRMLLGIGIACYVEMCGFGPYESAQIRVEPSGTVTVTTGISPHGQGTATTFAQIVADQIGADFERIVIKHSDTAITPMGIGTMGSRSLAVGGAALVRAATKVREKARQIAAAMLEASVADIELHEGRYRVRGVPDRALTLTEIARRAYSNKLPPDLDPGLEAVDYFRPPDLIYPFGAHVAVVEVDRETGHVRIREYYSVDDCGPRISPLIVTGQVHGGLAQGIAQALLEEVVYDANGQLLSGTLMDYALPRADFFPPFTVDKTETPTPLNPLGVKGIGEAATIGSTPAIANAVIDALAPFGVRHLDIPLRSEKIWRAIHGR</sequence>
<evidence type="ECO:0000256" key="1">
    <source>
        <dbReference type="ARBA" id="ARBA00022505"/>
    </source>
</evidence>
<name>A0A2J6X422_9CHLR</name>
<reference evidence="4 5" key="1">
    <citation type="submission" date="2018-01" db="EMBL/GenBank/DDBJ databases">
        <title>Metagenomic assembled genomes from two thermal pools in the Uzon Caldera, Kamchatka, Russia.</title>
        <authorList>
            <person name="Wilkins L."/>
            <person name="Ettinger C."/>
        </authorList>
    </citation>
    <scope>NUCLEOTIDE SEQUENCE [LARGE SCALE GENOMIC DNA]</scope>
    <source>
        <strain evidence="4">ZAV-02</strain>
    </source>
</reference>
<dbReference type="Proteomes" id="UP000243376">
    <property type="component" value="Unassembled WGS sequence"/>
</dbReference>
<dbReference type="Gene3D" id="3.30.365.10">
    <property type="entry name" value="Aldehyde oxidase/xanthine dehydrogenase, molybdopterin binding domain"/>
    <property type="match status" value="4"/>
</dbReference>
<dbReference type="SUPFAM" id="SSF56003">
    <property type="entry name" value="Molybdenum cofactor-binding domain"/>
    <property type="match status" value="1"/>
</dbReference>
<dbReference type="GO" id="GO:0016491">
    <property type="term" value="F:oxidoreductase activity"/>
    <property type="evidence" value="ECO:0007669"/>
    <property type="project" value="InterPro"/>
</dbReference>
<evidence type="ECO:0000313" key="4">
    <source>
        <dbReference type="EMBL" id="PMP81071.1"/>
    </source>
</evidence>
<evidence type="ECO:0000259" key="3">
    <source>
        <dbReference type="Pfam" id="PF20256"/>
    </source>
</evidence>
<dbReference type="Pfam" id="PF20256">
    <property type="entry name" value="MoCoBD_2"/>
    <property type="match status" value="1"/>
</dbReference>
<feature type="domain" description="Aldehyde oxidase/xanthine dehydrogenase second molybdopterin binding" evidence="3">
    <location>
        <begin position="172"/>
        <end position="445"/>
    </location>
</feature>
<feature type="domain" description="Aldehyde oxidase/xanthine dehydrogenase first molybdopterin binding" evidence="2">
    <location>
        <begin position="1"/>
        <end position="144"/>
    </location>
</feature>
<accession>A0A2J6X422</accession>
<dbReference type="Pfam" id="PF02738">
    <property type="entry name" value="MoCoBD_1"/>
    <property type="match status" value="1"/>
</dbReference>
<keyword evidence="1" id="KW-0500">Molybdenum</keyword>
<dbReference type="PANTHER" id="PTHR11908">
    <property type="entry name" value="XANTHINE DEHYDROGENASE"/>
    <property type="match status" value="1"/>
</dbReference>
<organism evidence="4 5">
    <name type="scientific">Chloroflexus aggregans</name>
    <dbReference type="NCBI Taxonomy" id="152260"/>
    <lineage>
        <taxon>Bacteria</taxon>
        <taxon>Bacillati</taxon>
        <taxon>Chloroflexota</taxon>
        <taxon>Chloroflexia</taxon>
        <taxon>Chloroflexales</taxon>
        <taxon>Chloroflexineae</taxon>
        <taxon>Chloroflexaceae</taxon>
        <taxon>Chloroflexus</taxon>
    </lineage>
</organism>
<protein>
    <submittedName>
        <fullName evidence="4">Carbon monoxide dehydrogenase</fullName>
    </submittedName>
</protein>
<dbReference type="EMBL" id="PNIQ01000579">
    <property type="protein sequence ID" value="PMP81071.1"/>
    <property type="molecule type" value="Genomic_DNA"/>
</dbReference>
<evidence type="ECO:0000313" key="5">
    <source>
        <dbReference type="Proteomes" id="UP000243376"/>
    </source>
</evidence>
<dbReference type="GO" id="GO:0005506">
    <property type="term" value="F:iron ion binding"/>
    <property type="evidence" value="ECO:0007669"/>
    <property type="project" value="InterPro"/>
</dbReference>
<evidence type="ECO:0000259" key="2">
    <source>
        <dbReference type="Pfam" id="PF02738"/>
    </source>
</evidence>